<keyword evidence="5" id="KW-0812">Transmembrane</keyword>
<feature type="transmembrane region" description="Helical" evidence="5">
    <location>
        <begin position="147"/>
        <end position="170"/>
    </location>
</feature>
<dbReference type="RefSeq" id="WP_269442443.1">
    <property type="nucleotide sequence ID" value="NZ_CP097463.1"/>
</dbReference>
<sequence length="177" mass="17758">MSILRARRTALLFAALITALALVTLTSWHSRAAADPYPPSSSCTISSSDTTVSGGDSLTILGSGFPANTTVNLSVHSSTPVSLGSVQTDGTGAFRDQVTIPTSITGTGHLIVADAGSTTCQFDPFGGAGVAGVSTHRSSGGGLASTGFHTLTASLIAGVLLVGGGMLLLLGRRRRQS</sequence>
<keyword evidence="1" id="KW-0134">Cell wall</keyword>
<reference evidence="8" key="1">
    <citation type="submission" date="2022-05" db="EMBL/GenBank/DDBJ databases">
        <title>Jatrophihabitans sp. SB3-54 whole genome sequence.</title>
        <authorList>
            <person name="Suh M.K."/>
            <person name="Eom M.K."/>
            <person name="Kim J.S."/>
            <person name="Kim H.S."/>
            <person name="Do H.E."/>
            <person name="Shin Y.K."/>
            <person name="Lee J.-S."/>
        </authorList>
    </citation>
    <scope>NUCLEOTIDE SEQUENCE</scope>
    <source>
        <strain evidence="8">SB3-54</strain>
    </source>
</reference>
<evidence type="ECO:0000256" key="4">
    <source>
        <dbReference type="ARBA" id="ARBA00023088"/>
    </source>
</evidence>
<evidence type="ECO:0000313" key="9">
    <source>
        <dbReference type="Proteomes" id="UP001164693"/>
    </source>
</evidence>
<keyword evidence="5" id="KW-1133">Transmembrane helix</keyword>
<evidence type="ECO:0000256" key="5">
    <source>
        <dbReference type="SAM" id="Phobius"/>
    </source>
</evidence>
<gene>
    <name evidence="8" type="ORF">M6B22_15420</name>
</gene>
<dbReference type="EMBL" id="CP097463">
    <property type="protein sequence ID" value="WAX55918.1"/>
    <property type="molecule type" value="Genomic_DNA"/>
</dbReference>
<accession>A0ABY7JW72</accession>
<organism evidence="8 9">
    <name type="scientific">Jatrophihabitans cynanchi</name>
    <dbReference type="NCBI Taxonomy" id="2944128"/>
    <lineage>
        <taxon>Bacteria</taxon>
        <taxon>Bacillati</taxon>
        <taxon>Actinomycetota</taxon>
        <taxon>Actinomycetes</taxon>
        <taxon>Jatrophihabitantales</taxon>
        <taxon>Jatrophihabitantaceae</taxon>
        <taxon>Jatrophihabitans</taxon>
    </lineage>
</organism>
<evidence type="ECO:0000256" key="3">
    <source>
        <dbReference type="ARBA" id="ARBA00022729"/>
    </source>
</evidence>
<keyword evidence="2" id="KW-0964">Secreted</keyword>
<evidence type="ECO:0000259" key="7">
    <source>
        <dbReference type="PROSITE" id="PS50847"/>
    </source>
</evidence>
<keyword evidence="5" id="KW-0472">Membrane</keyword>
<protein>
    <recommendedName>
        <fullName evidence="7">Gram-positive cocci surface proteins LPxTG domain-containing protein</fullName>
    </recommendedName>
</protein>
<name>A0ABY7JW72_9ACTN</name>
<evidence type="ECO:0000256" key="6">
    <source>
        <dbReference type="SAM" id="SignalP"/>
    </source>
</evidence>
<proteinExistence type="predicted"/>
<dbReference type="Proteomes" id="UP001164693">
    <property type="component" value="Chromosome"/>
</dbReference>
<feature type="domain" description="Gram-positive cocci surface proteins LPxTG" evidence="7">
    <location>
        <begin position="143"/>
        <end position="177"/>
    </location>
</feature>
<feature type="chain" id="PRO_5045465753" description="Gram-positive cocci surface proteins LPxTG domain-containing protein" evidence="6">
    <location>
        <begin position="33"/>
        <end position="177"/>
    </location>
</feature>
<evidence type="ECO:0000256" key="2">
    <source>
        <dbReference type="ARBA" id="ARBA00022525"/>
    </source>
</evidence>
<keyword evidence="9" id="KW-1185">Reference proteome</keyword>
<evidence type="ECO:0000313" key="8">
    <source>
        <dbReference type="EMBL" id="WAX55918.1"/>
    </source>
</evidence>
<keyword evidence="3 6" id="KW-0732">Signal</keyword>
<evidence type="ECO:0000256" key="1">
    <source>
        <dbReference type="ARBA" id="ARBA00022512"/>
    </source>
</evidence>
<keyword evidence="4" id="KW-0572">Peptidoglycan-anchor</keyword>
<feature type="signal peptide" evidence="6">
    <location>
        <begin position="1"/>
        <end position="32"/>
    </location>
</feature>
<dbReference type="InterPro" id="IPR019931">
    <property type="entry name" value="LPXTG_anchor"/>
</dbReference>
<dbReference type="PROSITE" id="PS50847">
    <property type="entry name" value="GRAM_POS_ANCHORING"/>
    <property type="match status" value="1"/>
</dbReference>